<reference evidence="9" key="1">
    <citation type="submission" date="2021-07" db="EMBL/GenBank/DDBJ databases">
        <title>Draft genome of Mortierella alpina, strain LL118, isolated from an aspen leaf litter sample.</title>
        <authorList>
            <person name="Yang S."/>
            <person name="Vinatzer B.A."/>
        </authorList>
    </citation>
    <scope>NUCLEOTIDE SEQUENCE</scope>
    <source>
        <strain evidence="9">LL118</strain>
    </source>
</reference>
<dbReference type="Proteomes" id="UP000717515">
    <property type="component" value="Unassembled WGS sequence"/>
</dbReference>
<dbReference type="PANTHER" id="PTHR15481:SF0">
    <property type="entry name" value="LD23870P-RELATED"/>
    <property type="match status" value="1"/>
</dbReference>
<keyword evidence="2" id="KW-0507">mRNA processing</keyword>
<name>A0A9P8A4I2_MORAP</name>
<proteinExistence type="predicted"/>
<feature type="region of interest" description="Disordered" evidence="7">
    <location>
        <begin position="1"/>
        <end position="195"/>
    </location>
</feature>
<keyword evidence="5" id="KW-0539">Nucleus</keyword>
<feature type="compositionally biased region" description="Basic residues" evidence="7">
    <location>
        <begin position="154"/>
        <end position="180"/>
    </location>
</feature>
<evidence type="ECO:0000256" key="1">
    <source>
        <dbReference type="ARBA" id="ARBA00004123"/>
    </source>
</evidence>
<feature type="region of interest" description="Disordered" evidence="7">
    <location>
        <begin position="276"/>
        <end position="318"/>
    </location>
</feature>
<keyword evidence="4" id="KW-0508">mRNA splicing</keyword>
<dbReference type="GO" id="GO:0005654">
    <property type="term" value="C:nucleoplasm"/>
    <property type="evidence" value="ECO:0007669"/>
    <property type="project" value="TreeGrafter"/>
</dbReference>
<feature type="compositionally biased region" description="Polar residues" evidence="7">
    <location>
        <begin position="33"/>
        <end position="48"/>
    </location>
</feature>
<dbReference type="InterPro" id="IPR012677">
    <property type="entry name" value="Nucleotide-bd_a/b_plait_sf"/>
</dbReference>
<dbReference type="GO" id="GO:0000398">
    <property type="term" value="P:mRNA splicing, via spliceosome"/>
    <property type="evidence" value="ECO:0007669"/>
    <property type="project" value="TreeGrafter"/>
</dbReference>
<feature type="compositionally biased region" description="Basic and acidic residues" evidence="7">
    <location>
        <begin position="77"/>
        <end position="91"/>
    </location>
</feature>
<keyword evidence="3 6" id="KW-0694">RNA-binding</keyword>
<evidence type="ECO:0000256" key="5">
    <source>
        <dbReference type="ARBA" id="ARBA00023242"/>
    </source>
</evidence>
<dbReference type="InterPro" id="IPR034201">
    <property type="entry name" value="RNPS1_RRM"/>
</dbReference>
<evidence type="ECO:0000313" key="10">
    <source>
        <dbReference type="Proteomes" id="UP000717515"/>
    </source>
</evidence>
<feature type="compositionally biased region" description="Basic residues" evidence="7">
    <location>
        <begin position="92"/>
        <end position="114"/>
    </location>
</feature>
<dbReference type="GO" id="GO:0005737">
    <property type="term" value="C:cytoplasm"/>
    <property type="evidence" value="ECO:0007669"/>
    <property type="project" value="TreeGrafter"/>
</dbReference>
<dbReference type="Gene3D" id="3.30.70.330">
    <property type="match status" value="1"/>
</dbReference>
<gene>
    <name evidence="9" type="ORF">KVV02_002255</name>
</gene>
<feature type="compositionally biased region" description="Basic and acidic residues" evidence="7">
    <location>
        <begin position="49"/>
        <end position="70"/>
    </location>
</feature>
<dbReference type="GO" id="GO:0061574">
    <property type="term" value="C:ASAP complex"/>
    <property type="evidence" value="ECO:0007669"/>
    <property type="project" value="TreeGrafter"/>
</dbReference>
<dbReference type="InterPro" id="IPR035979">
    <property type="entry name" value="RBD_domain_sf"/>
</dbReference>
<evidence type="ECO:0000256" key="2">
    <source>
        <dbReference type="ARBA" id="ARBA00022664"/>
    </source>
</evidence>
<dbReference type="Pfam" id="PF00076">
    <property type="entry name" value="RRM_1"/>
    <property type="match status" value="1"/>
</dbReference>
<evidence type="ECO:0000256" key="4">
    <source>
        <dbReference type="ARBA" id="ARBA00023187"/>
    </source>
</evidence>
<feature type="compositionally biased region" description="Low complexity" evidence="7">
    <location>
        <begin position="18"/>
        <end position="32"/>
    </location>
</feature>
<protein>
    <recommendedName>
        <fullName evidence="8">RRM domain-containing protein</fullName>
    </recommendedName>
</protein>
<feature type="non-terminal residue" evidence="9">
    <location>
        <position position="1"/>
    </location>
</feature>
<feature type="compositionally biased region" description="Low complexity" evidence="7">
    <location>
        <begin position="115"/>
        <end position="124"/>
    </location>
</feature>
<dbReference type="SUPFAM" id="SSF54928">
    <property type="entry name" value="RNA-binding domain, RBD"/>
    <property type="match status" value="1"/>
</dbReference>
<dbReference type="SMART" id="SM00360">
    <property type="entry name" value="RRM"/>
    <property type="match status" value="1"/>
</dbReference>
<evidence type="ECO:0000259" key="8">
    <source>
        <dbReference type="PROSITE" id="PS50102"/>
    </source>
</evidence>
<dbReference type="PANTHER" id="PTHR15481">
    <property type="entry name" value="RIBONUCLEIC ACID BINDING PROTEIN S1"/>
    <property type="match status" value="1"/>
</dbReference>
<feature type="compositionally biased region" description="Basic and acidic residues" evidence="7">
    <location>
        <begin position="308"/>
        <end position="318"/>
    </location>
</feature>
<dbReference type="CDD" id="cd12365">
    <property type="entry name" value="RRM_RNPS1"/>
    <property type="match status" value="1"/>
</dbReference>
<evidence type="ECO:0000313" key="9">
    <source>
        <dbReference type="EMBL" id="KAG9323809.1"/>
    </source>
</evidence>
<dbReference type="PROSITE" id="PS50102">
    <property type="entry name" value="RRM"/>
    <property type="match status" value="1"/>
</dbReference>
<comment type="subcellular location">
    <subcellularLocation>
        <location evidence="1">Nucleus</location>
    </subcellularLocation>
</comment>
<dbReference type="InterPro" id="IPR000504">
    <property type="entry name" value="RRM_dom"/>
</dbReference>
<accession>A0A9P8A4I2</accession>
<evidence type="ECO:0000256" key="7">
    <source>
        <dbReference type="SAM" id="MobiDB-lite"/>
    </source>
</evidence>
<evidence type="ECO:0000256" key="6">
    <source>
        <dbReference type="PROSITE-ProRule" id="PRU00176"/>
    </source>
</evidence>
<dbReference type="EMBL" id="JAIFTL010000087">
    <property type="protein sequence ID" value="KAG9323809.1"/>
    <property type="molecule type" value="Genomic_DNA"/>
</dbReference>
<evidence type="ECO:0000256" key="3">
    <source>
        <dbReference type="ARBA" id="ARBA00022884"/>
    </source>
</evidence>
<feature type="compositionally biased region" description="Low complexity" evidence="7">
    <location>
        <begin position="134"/>
        <end position="153"/>
    </location>
</feature>
<dbReference type="AlphaFoldDB" id="A0A9P8A4I2"/>
<feature type="compositionally biased region" description="Basic and acidic residues" evidence="7">
    <location>
        <begin position="181"/>
        <end position="190"/>
    </location>
</feature>
<feature type="domain" description="RRM" evidence="8">
    <location>
        <begin position="197"/>
        <end position="275"/>
    </location>
</feature>
<comment type="caution">
    <text evidence="9">The sequence shown here is derived from an EMBL/GenBank/DDBJ whole genome shotgun (WGS) entry which is preliminary data.</text>
</comment>
<organism evidence="9 10">
    <name type="scientific">Mortierella alpina</name>
    <name type="common">Oleaginous fungus</name>
    <name type="synonym">Mortierella renispora</name>
    <dbReference type="NCBI Taxonomy" id="64518"/>
    <lineage>
        <taxon>Eukaryota</taxon>
        <taxon>Fungi</taxon>
        <taxon>Fungi incertae sedis</taxon>
        <taxon>Mucoromycota</taxon>
        <taxon>Mortierellomycotina</taxon>
        <taxon>Mortierellomycetes</taxon>
        <taxon>Mortierellales</taxon>
        <taxon>Mortierellaceae</taxon>
        <taxon>Mortierella</taxon>
    </lineage>
</organism>
<dbReference type="GO" id="GO:0003723">
    <property type="term" value="F:RNA binding"/>
    <property type="evidence" value="ECO:0007669"/>
    <property type="project" value="UniProtKB-UniRule"/>
</dbReference>
<sequence>FDWKELPATMVKEDSEMASRSPTPTPRNSSAANEETSQDVAPADTTNTADKEEKDDKKQEDSQKDSDKQEGAPQDGAKQDDTGDVDMEKPRSRSRSPSHRGSQRRSTSRSRSPVRSRSGSAAPRSRSRSRSRSYSRSPSPRAKKGSLSPLRGRSLTRSRSRSLSRSRSPRSHRSPPRKVQRKDARSRSPDRSVSLSRTLNIKNLTKNVTEEHVREIFGMYGKIKSVHCPINQRFHFNMGFAYVEYETREEALVALEGWNGGQLDGEILQVAFATKLPKTPAPPPERPVRARAPLSPPRRGGRVRSPMRRRDERMFENG</sequence>
<feature type="compositionally biased region" description="Basic and acidic residues" evidence="7">
    <location>
        <begin position="1"/>
        <end position="17"/>
    </location>
</feature>